<proteinExistence type="predicted"/>
<dbReference type="EMBL" id="BLXT01001274">
    <property type="protein sequence ID" value="GFN84031.1"/>
    <property type="molecule type" value="Genomic_DNA"/>
</dbReference>
<keyword evidence="2" id="KW-0472">Membrane</keyword>
<feature type="transmembrane region" description="Helical" evidence="2">
    <location>
        <begin position="301"/>
        <end position="322"/>
    </location>
</feature>
<feature type="transmembrane region" description="Helical" evidence="2">
    <location>
        <begin position="72"/>
        <end position="91"/>
    </location>
</feature>
<dbReference type="PANTHER" id="PTHR46060">
    <property type="entry name" value="MARINER MOS1 TRANSPOSASE-LIKE PROTEIN"/>
    <property type="match status" value="1"/>
</dbReference>
<dbReference type="Gene3D" id="3.30.420.10">
    <property type="entry name" value="Ribonuclease H-like superfamily/Ribonuclease H"/>
    <property type="match status" value="1"/>
</dbReference>
<evidence type="ECO:0000256" key="2">
    <source>
        <dbReference type="SAM" id="Phobius"/>
    </source>
</evidence>
<organism evidence="3 4">
    <name type="scientific">Plakobranchus ocellatus</name>
    <dbReference type="NCBI Taxonomy" id="259542"/>
    <lineage>
        <taxon>Eukaryota</taxon>
        <taxon>Metazoa</taxon>
        <taxon>Spiralia</taxon>
        <taxon>Lophotrochozoa</taxon>
        <taxon>Mollusca</taxon>
        <taxon>Gastropoda</taxon>
        <taxon>Heterobranchia</taxon>
        <taxon>Euthyneura</taxon>
        <taxon>Panpulmonata</taxon>
        <taxon>Sacoglossa</taxon>
        <taxon>Placobranchoidea</taxon>
        <taxon>Plakobranchidae</taxon>
        <taxon>Plakobranchus</taxon>
    </lineage>
</organism>
<dbReference type="InterPro" id="IPR036397">
    <property type="entry name" value="RNaseH_sf"/>
</dbReference>
<dbReference type="PANTHER" id="PTHR46060:SF1">
    <property type="entry name" value="MARINER MOS1 TRANSPOSASE-LIKE PROTEIN"/>
    <property type="match status" value="1"/>
</dbReference>
<protein>
    <submittedName>
        <fullName evidence="3">Uncharacterized protein</fullName>
    </submittedName>
</protein>
<dbReference type="InterPro" id="IPR052709">
    <property type="entry name" value="Transposase-MT_Hybrid"/>
</dbReference>
<keyword evidence="2" id="KW-0812">Transmembrane</keyword>
<dbReference type="GO" id="GO:0003676">
    <property type="term" value="F:nucleic acid binding"/>
    <property type="evidence" value="ECO:0007669"/>
    <property type="project" value="InterPro"/>
</dbReference>
<dbReference type="AlphaFoldDB" id="A0AAV3YM84"/>
<sequence length="323" mass="36097">MDVSKSWSRALSLGANFTQQWLQRYDWEILPHPAHSPDLAPSDFHLFGPLKRHSGGMAFETEDDLITELRNFIGLIILTLISFEWVSIRCCRAGKNASISTGITWRSSGRVNFNLYVQISGLSLSFLYIASPQQGDLRLSGPPSGQGAGSGARTRDRRVPADLKADSQATVLPSKFRDNDDEMIGTWYTRLNICTVLSMASSRRGRRSRGGEEEQEEVGGGGEEKKEVREEEIPKKETLMANIEILKFDGIVTILLISQIKSKKTALPRPDVENSMNGISPNWMPDPHGIRRANQIDKTSMFLFPLGFLAFIAIYVLAYKFVT</sequence>
<accession>A0AAV3YM84</accession>
<feature type="region of interest" description="Disordered" evidence="1">
    <location>
        <begin position="202"/>
        <end position="231"/>
    </location>
</feature>
<reference evidence="3 4" key="1">
    <citation type="journal article" date="2021" name="Elife">
        <title>Chloroplast acquisition without the gene transfer in kleptoplastic sea slugs, Plakobranchus ocellatus.</title>
        <authorList>
            <person name="Maeda T."/>
            <person name="Takahashi S."/>
            <person name="Yoshida T."/>
            <person name="Shimamura S."/>
            <person name="Takaki Y."/>
            <person name="Nagai Y."/>
            <person name="Toyoda A."/>
            <person name="Suzuki Y."/>
            <person name="Arimoto A."/>
            <person name="Ishii H."/>
            <person name="Satoh N."/>
            <person name="Nishiyama T."/>
            <person name="Hasebe M."/>
            <person name="Maruyama T."/>
            <person name="Minagawa J."/>
            <person name="Obokata J."/>
            <person name="Shigenobu S."/>
        </authorList>
    </citation>
    <scope>NUCLEOTIDE SEQUENCE [LARGE SCALE GENOMIC DNA]</scope>
</reference>
<dbReference type="Proteomes" id="UP000735302">
    <property type="component" value="Unassembled WGS sequence"/>
</dbReference>
<comment type="caution">
    <text evidence="3">The sequence shown here is derived from an EMBL/GenBank/DDBJ whole genome shotgun (WGS) entry which is preliminary data.</text>
</comment>
<keyword evidence="4" id="KW-1185">Reference proteome</keyword>
<name>A0AAV3YM84_9GAST</name>
<keyword evidence="2" id="KW-1133">Transmembrane helix</keyword>
<feature type="region of interest" description="Disordered" evidence="1">
    <location>
        <begin position="138"/>
        <end position="160"/>
    </location>
</feature>
<gene>
    <name evidence="3" type="ORF">PoB_001053700</name>
</gene>
<evidence type="ECO:0000313" key="4">
    <source>
        <dbReference type="Proteomes" id="UP000735302"/>
    </source>
</evidence>
<feature type="compositionally biased region" description="Basic and acidic residues" evidence="1">
    <location>
        <begin position="222"/>
        <end position="231"/>
    </location>
</feature>
<evidence type="ECO:0000256" key="1">
    <source>
        <dbReference type="SAM" id="MobiDB-lite"/>
    </source>
</evidence>
<evidence type="ECO:0000313" key="3">
    <source>
        <dbReference type="EMBL" id="GFN84031.1"/>
    </source>
</evidence>